<keyword evidence="1" id="KW-0812">Transmembrane</keyword>
<name>A0A8H4QU17_9AGAR</name>
<reference evidence="2 3" key="1">
    <citation type="submission" date="2019-12" db="EMBL/GenBank/DDBJ databases">
        <authorList>
            <person name="Floudas D."/>
            <person name="Bentzer J."/>
            <person name="Ahren D."/>
            <person name="Johansson T."/>
            <person name="Persson P."/>
            <person name="Tunlid A."/>
        </authorList>
    </citation>
    <scope>NUCLEOTIDE SEQUENCE [LARGE SCALE GENOMIC DNA]</scope>
    <source>
        <strain evidence="2 3">CBS 102.39</strain>
    </source>
</reference>
<organism evidence="2 3">
    <name type="scientific">Agrocybe pediades</name>
    <dbReference type="NCBI Taxonomy" id="84607"/>
    <lineage>
        <taxon>Eukaryota</taxon>
        <taxon>Fungi</taxon>
        <taxon>Dikarya</taxon>
        <taxon>Basidiomycota</taxon>
        <taxon>Agaricomycotina</taxon>
        <taxon>Agaricomycetes</taxon>
        <taxon>Agaricomycetidae</taxon>
        <taxon>Agaricales</taxon>
        <taxon>Agaricineae</taxon>
        <taxon>Strophariaceae</taxon>
        <taxon>Agrocybe</taxon>
    </lineage>
</organism>
<keyword evidence="1" id="KW-1133">Transmembrane helix</keyword>
<accession>A0A8H4QU17</accession>
<sequence length="404" mass="45465">MVRSKEDCGEFHFVLYSDSDTHPYEQVQGATHIRRFPKAQEHSMDEHPRILPSNGGFMLYGNGKAMGPLTWPASMRHFGSGRIDLSGVKEDTINDHSKADGFGKGIALLQTSWFITQCIARFFGKHFILIELELVTAALAILSVIMYLLWWNKPFNAEIPIAITLLEPRSHSHPHDSTEHDEKDSMVAAIPVKTMPLKMAFLWTPHRASKLSLRAVSFRSLLLTPYTVGMHVVSRISDILLDDNDTLFVVVQPSEQSTPSKIPTFYSIPAATRLALLRMRCASFLIGGLFGTIHCAGWFHRIIFHSDVASNLWRTCSAIIATSPLIWCLWVLSLYAYMKSSSDGLVRKAHEVSWKFSSIATLCTIPFYIVSRIVLLVVAFVELRQAPTLALNNIQWSNVLPFIH</sequence>
<gene>
    <name evidence="2" type="ORF">D9613_008688</name>
</gene>
<comment type="caution">
    <text evidence="2">The sequence shown here is derived from an EMBL/GenBank/DDBJ whole genome shotgun (WGS) entry which is preliminary data.</text>
</comment>
<feature type="transmembrane region" description="Helical" evidence="1">
    <location>
        <begin position="359"/>
        <end position="381"/>
    </location>
</feature>
<dbReference type="PANTHER" id="PTHR35043:SF7">
    <property type="entry name" value="TRANSCRIPTION FACTOR DOMAIN-CONTAINING PROTEIN"/>
    <property type="match status" value="1"/>
</dbReference>
<dbReference type="EMBL" id="JAACJL010000031">
    <property type="protein sequence ID" value="KAF4616851.1"/>
    <property type="molecule type" value="Genomic_DNA"/>
</dbReference>
<keyword evidence="3" id="KW-1185">Reference proteome</keyword>
<evidence type="ECO:0000256" key="1">
    <source>
        <dbReference type="SAM" id="Phobius"/>
    </source>
</evidence>
<dbReference type="PANTHER" id="PTHR35043">
    <property type="entry name" value="TRANSCRIPTION FACTOR DOMAIN-CONTAINING PROTEIN"/>
    <property type="match status" value="1"/>
</dbReference>
<feature type="transmembrane region" description="Helical" evidence="1">
    <location>
        <begin position="127"/>
        <end position="150"/>
    </location>
</feature>
<protein>
    <submittedName>
        <fullName evidence="2">Uncharacterized protein</fullName>
    </submittedName>
</protein>
<proteinExistence type="predicted"/>
<dbReference type="AlphaFoldDB" id="A0A8H4QU17"/>
<feature type="transmembrane region" description="Helical" evidence="1">
    <location>
        <begin position="312"/>
        <end position="338"/>
    </location>
</feature>
<keyword evidence="1" id="KW-0472">Membrane</keyword>
<evidence type="ECO:0000313" key="3">
    <source>
        <dbReference type="Proteomes" id="UP000521872"/>
    </source>
</evidence>
<evidence type="ECO:0000313" key="2">
    <source>
        <dbReference type="EMBL" id="KAF4616851.1"/>
    </source>
</evidence>
<feature type="transmembrane region" description="Helical" evidence="1">
    <location>
        <begin position="281"/>
        <end position="300"/>
    </location>
</feature>
<dbReference type="Proteomes" id="UP000521872">
    <property type="component" value="Unassembled WGS sequence"/>
</dbReference>